<proteinExistence type="predicted"/>
<evidence type="ECO:0000259" key="1">
    <source>
        <dbReference type="Pfam" id="PF13175"/>
    </source>
</evidence>
<accession>A0A830GTY7</accession>
<dbReference type="EMBL" id="BMNL01000001">
    <property type="protein sequence ID" value="GGP19107.1"/>
    <property type="molecule type" value="Genomic_DNA"/>
</dbReference>
<sequence length="462" mass="53294">MRGISIVQKMRLIIKDVGPIREAELELGDITVLVGPSNTGKSTALKSIFYSLNLSRLEEYVDEDDFNMEGLDINELINRGRTIVNLRISKNHIINAYRKYVKSALPGIDFKLYPINVEDFIRKISLRIELNEEYTIPRLEIFLPAECDKERRQIRRVTISLRGEINGKTELYMRNTLNLSDECRSKLADQLSFLVRRTIYKYLVKKLEDYINNGIRNELEQREGITKVIFKSYTSSLNLYNAISWMEPRRRTLTEVYNEMDIRHNRLPIDRMPEPDADILRMAAPLFGNSLVNTNRGLRYVVNGSPIPWNYVSASVIELTSMALLIKRNSLILIEEPETQLHESLQLLVAFFLYALTTKGVKIVLTTHSTTIAYALAHLYMLRPKKEEAAELFDEIGLSNYNDLAEAAAMSKANVKFYYFNNGKAEEKRADEVAAGLPGTQDVLEKELRWYSALYSNRMHEE</sequence>
<gene>
    <name evidence="2" type="ORF">GCM10007981_01450</name>
</gene>
<name>A0A830GTY7_9CREN</name>
<dbReference type="PANTHER" id="PTHR43581:SF2">
    <property type="entry name" value="EXCINUCLEASE ATPASE SUBUNIT"/>
    <property type="match status" value="1"/>
</dbReference>
<comment type="caution">
    <text evidence="2">The sequence shown here is derived from an EMBL/GenBank/DDBJ whole genome shotgun (WGS) entry which is preliminary data.</text>
</comment>
<organism evidence="2 3">
    <name type="scientific">Thermocladium modestius</name>
    <dbReference type="NCBI Taxonomy" id="62609"/>
    <lineage>
        <taxon>Archaea</taxon>
        <taxon>Thermoproteota</taxon>
        <taxon>Thermoprotei</taxon>
        <taxon>Thermoproteales</taxon>
        <taxon>Thermoproteaceae</taxon>
        <taxon>Thermocladium</taxon>
    </lineage>
</organism>
<dbReference type="InterPro" id="IPR027417">
    <property type="entry name" value="P-loop_NTPase"/>
</dbReference>
<reference evidence="2" key="1">
    <citation type="journal article" date="2014" name="Int. J. Syst. Evol. Microbiol.">
        <title>Complete genome sequence of Corynebacterium casei LMG S-19264T (=DSM 44701T), isolated from a smear-ripened cheese.</title>
        <authorList>
            <consortium name="US DOE Joint Genome Institute (JGI-PGF)"/>
            <person name="Walter F."/>
            <person name="Albersmeier A."/>
            <person name="Kalinowski J."/>
            <person name="Ruckert C."/>
        </authorList>
    </citation>
    <scope>NUCLEOTIDE SEQUENCE</scope>
    <source>
        <strain evidence="2">JCM 10088</strain>
    </source>
</reference>
<dbReference type="Proteomes" id="UP000610960">
    <property type="component" value="Unassembled WGS sequence"/>
</dbReference>
<dbReference type="SUPFAM" id="SSF52540">
    <property type="entry name" value="P-loop containing nucleoside triphosphate hydrolases"/>
    <property type="match status" value="1"/>
</dbReference>
<evidence type="ECO:0000313" key="2">
    <source>
        <dbReference type="EMBL" id="GGP19107.1"/>
    </source>
</evidence>
<dbReference type="InterPro" id="IPR041685">
    <property type="entry name" value="AAA_GajA/Old/RecF-like"/>
</dbReference>
<dbReference type="AlphaFoldDB" id="A0A830GTY7"/>
<protein>
    <recommendedName>
        <fullName evidence="1">Endonuclease GajA/Old nuclease/RecF-like AAA domain-containing protein</fullName>
    </recommendedName>
</protein>
<keyword evidence="3" id="KW-1185">Reference proteome</keyword>
<dbReference type="InterPro" id="IPR051396">
    <property type="entry name" value="Bact_Antivir_Def_Nuclease"/>
</dbReference>
<dbReference type="Pfam" id="PF13175">
    <property type="entry name" value="AAA_15"/>
    <property type="match status" value="1"/>
</dbReference>
<reference evidence="2" key="2">
    <citation type="submission" date="2020-09" db="EMBL/GenBank/DDBJ databases">
        <authorList>
            <person name="Sun Q."/>
            <person name="Ohkuma M."/>
        </authorList>
    </citation>
    <scope>NUCLEOTIDE SEQUENCE</scope>
    <source>
        <strain evidence="2">JCM 10088</strain>
    </source>
</reference>
<evidence type="ECO:0000313" key="3">
    <source>
        <dbReference type="Proteomes" id="UP000610960"/>
    </source>
</evidence>
<dbReference type="PANTHER" id="PTHR43581">
    <property type="entry name" value="ATP/GTP PHOSPHATASE"/>
    <property type="match status" value="1"/>
</dbReference>
<dbReference type="Gene3D" id="3.40.50.300">
    <property type="entry name" value="P-loop containing nucleotide triphosphate hydrolases"/>
    <property type="match status" value="1"/>
</dbReference>
<feature type="domain" description="Endonuclease GajA/Old nuclease/RecF-like AAA" evidence="1">
    <location>
        <begin position="12"/>
        <end position="373"/>
    </location>
</feature>